<protein>
    <recommendedName>
        <fullName evidence="3">Nuclease-related domain-containing protein</fullName>
    </recommendedName>
</protein>
<dbReference type="OrthoDB" id="2433183at2"/>
<proteinExistence type="predicted"/>
<accession>A0A1G6HI12</accession>
<evidence type="ECO:0008006" key="3">
    <source>
        <dbReference type="Google" id="ProtNLM"/>
    </source>
</evidence>
<keyword evidence="2" id="KW-1185">Reference proteome</keyword>
<dbReference type="EMBL" id="FMYI01000003">
    <property type="protein sequence ID" value="SDB93872.1"/>
    <property type="molecule type" value="Genomic_DNA"/>
</dbReference>
<reference evidence="2" key="1">
    <citation type="submission" date="2016-09" db="EMBL/GenBank/DDBJ databases">
        <authorList>
            <person name="Varghese N."/>
            <person name="Submissions S."/>
        </authorList>
    </citation>
    <scope>NUCLEOTIDE SEQUENCE [LARGE SCALE GENOMIC DNA]</scope>
    <source>
        <strain evidence="2">S5</strain>
    </source>
</reference>
<sequence>MAQLIKLENYISRYQRDIFHYPGQYIRLKQANWQSVLNAWELQKQPLELEDPLESDQDQSILSKWKSYFNKRESIDEAYDEPQEVLPQTEEQLKHYFLDSLYSFQLNWASSTINEMSFLDRLYQDDLTLKYFMQRFPDTFLFMYNPIFKLKKATVDLDIILIKPTEINLIKLVERPSTQSIIVGDERTWFTEENNVQTKFMSPMVSLQRSDKIIKSILTQQGLEMPIKKLVLSRTNPIGYISEPYQTHYIGRDLHEDWLQAQRNELSPLKHHQLKVAETLLNFTDTVSVYRPEWDRDESDDFTT</sequence>
<dbReference type="STRING" id="1612202.SAMN05421734_10313"/>
<evidence type="ECO:0000313" key="1">
    <source>
        <dbReference type="EMBL" id="SDB93872.1"/>
    </source>
</evidence>
<dbReference type="Proteomes" id="UP000242949">
    <property type="component" value="Unassembled WGS sequence"/>
</dbReference>
<evidence type="ECO:0000313" key="2">
    <source>
        <dbReference type="Proteomes" id="UP000242949"/>
    </source>
</evidence>
<dbReference type="RefSeq" id="WP_090793832.1">
    <property type="nucleotide sequence ID" value="NZ_FMYI01000003.1"/>
</dbReference>
<dbReference type="AlphaFoldDB" id="A0A1G6HI12"/>
<name>A0A1G6HI12_9BACI</name>
<gene>
    <name evidence="1" type="ORF">SAMN05421734_10313</name>
</gene>
<organism evidence="1 2">
    <name type="scientific">Pelagirhabdus alkalitolerans</name>
    <dbReference type="NCBI Taxonomy" id="1612202"/>
    <lineage>
        <taxon>Bacteria</taxon>
        <taxon>Bacillati</taxon>
        <taxon>Bacillota</taxon>
        <taxon>Bacilli</taxon>
        <taxon>Bacillales</taxon>
        <taxon>Bacillaceae</taxon>
        <taxon>Pelagirhabdus</taxon>
    </lineage>
</organism>